<reference evidence="1 2" key="1">
    <citation type="submission" date="2017-12" db="EMBL/GenBank/DDBJ databases">
        <title>High-resolution comparative analysis of great ape genomes.</title>
        <authorList>
            <person name="Pollen A."/>
            <person name="Hastie A."/>
            <person name="Hormozdiari F."/>
            <person name="Dougherty M."/>
            <person name="Liu R."/>
            <person name="Chaisson M."/>
            <person name="Hoppe E."/>
            <person name="Hill C."/>
            <person name="Pang A."/>
            <person name="Hillier L."/>
            <person name="Baker C."/>
            <person name="Armstrong J."/>
            <person name="Shendure J."/>
            <person name="Paten B."/>
            <person name="Wilson R."/>
            <person name="Chao H."/>
            <person name="Schneider V."/>
            <person name="Ventura M."/>
            <person name="Kronenberg Z."/>
            <person name="Murali S."/>
            <person name="Gordon D."/>
            <person name="Cantsilieris S."/>
            <person name="Munson K."/>
            <person name="Nelson B."/>
            <person name="Raja A."/>
            <person name="Underwood J."/>
            <person name="Diekhans M."/>
            <person name="Fiddes I."/>
            <person name="Haussler D."/>
            <person name="Eichler E."/>
        </authorList>
    </citation>
    <scope>NUCLEOTIDE SEQUENCE [LARGE SCALE GENOMIC DNA]</scope>
    <source>
        <strain evidence="1">Yerkes chimp pedigree #C0471</strain>
    </source>
</reference>
<protein>
    <submittedName>
        <fullName evidence="1">ZNF749 isoform 2</fullName>
    </submittedName>
</protein>
<proteinExistence type="predicted"/>
<sequence length="66" mass="7621">TCSSLLKDILHLAEHDGTHPEQGLYTCAAEHDLHQKEQIREKLTRSDEWRPSFVNHSAHVGERNFT</sequence>
<organism evidence="1 2">
    <name type="scientific">Pan troglodytes</name>
    <name type="common">Chimpanzee</name>
    <dbReference type="NCBI Taxonomy" id="9598"/>
    <lineage>
        <taxon>Eukaryota</taxon>
        <taxon>Metazoa</taxon>
        <taxon>Chordata</taxon>
        <taxon>Craniata</taxon>
        <taxon>Vertebrata</taxon>
        <taxon>Euteleostomi</taxon>
        <taxon>Mammalia</taxon>
        <taxon>Eutheria</taxon>
        <taxon>Euarchontoglires</taxon>
        <taxon>Primates</taxon>
        <taxon>Haplorrhini</taxon>
        <taxon>Catarrhini</taxon>
        <taxon>Hominidae</taxon>
        <taxon>Pan</taxon>
    </lineage>
</organism>
<gene>
    <name evidence="1" type="ORF">CK820_G0046331</name>
</gene>
<dbReference type="Proteomes" id="UP000236370">
    <property type="component" value="Unassembled WGS sequence"/>
</dbReference>
<dbReference type="AlphaFoldDB" id="A0A2J8JLP8"/>
<evidence type="ECO:0000313" key="2">
    <source>
        <dbReference type="Proteomes" id="UP000236370"/>
    </source>
</evidence>
<feature type="non-terminal residue" evidence="1">
    <location>
        <position position="1"/>
    </location>
</feature>
<evidence type="ECO:0000313" key="1">
    <source>
        <dbReference type="EMBL" id="PNI23708.1"/>
    </source>
</evidence>
<dbReference type="EMBL" id="NBAG03000445">
    <property type="protein sequence ID" value="PNI23708.1"/>
    <property type="molecule type" value="Genomic_DNA"/>
</dbReference>
<name>A0A2J8JLP8_PANTR</name>
<accession>A0A2J8JLP8</accession>
<comment type="caution">
    <text evidence="1">The sequence shown here is derived from an EMBL/GenBank/DDBJ whole genome shotgun (WGS) entry which is preliminary data.</text>
</comment>
<feature type="non-terminal residue" evidence="1">
    <location>
        <position position="66"/>
    </location>
</feature>